<keyword evidence="7" id="KW-1185">Reference proteome</keyword>
<feature type="domain" description="FAD-binding" evidence="5">
    <location>
        <begin position="7"/>
        <end position="42"/>
    </location>
</feature>
<dbReference type="OMA" id="LMCPWAG"/>
<dbReference type="SUPFAM" id="SSF51905">
    <property type="entry name" value="FAD/NAD(P)-binding domain"/>
    <property type="match status" value="1"/>
</dbReference>
<protein>
    <submittedName>
        <fullName evidence="6">Salicylate hydroxylase</fullName>
    </submittedName>
</protein>
<feature type="domain" description="FAD-binding" evidence="5">
    <location>
        <begin position="296"/>
        <end position="327"/>
    </location>
</feature>
<proteinExistence type="predicted"/>
<evidence type="ECO:0000256" key="3">
    <source>
        <dbReference type="ARBA" id="ARBA00023002"/>
    </source>
</evidence>
<dbReference type="PANTHER" id="PTHR46972">
    <property type="entry name" value="MONOOXYGENASE ASQM-RELATED"/>
    <property type="match status" value="1"/>
</dbReference>
<dbReference type="Pfam" id="PF01494">
    <property type="entry name" value="FAD_binding_3"/>
    <property type="match status" value="2"/>
</dbReference>
<dbReference type="GO" id="GO:0004497">
    <property type="term" value="F:monooxygenase activity"/>
    <property type="evidence" value="ECO:0007669"/>
    <property type="project" value="UniProtKB-KW"/>
</dbReference>
<evidence type="ECO:0000256" key="1">
    <source>
        <dbReference type="ARBA" id="ARBA00022630"/>
    </source>
</evidence>
<keyword evidence="2" id="KW-0274">FAD</keyword>
<dbReference type="PRINTS" id="PR00420">
    <property type="entry name" value="RNGMNOXGNASE"/>
</dbReference>
<evidence type="ECO:0000256" key="4">
    <source>
        <dbReference type="ARBA" id="ARBA00023033"/>
    </source>
</evidence>
<organism evidence="6 7">
    <name type="scientific">Talaromyces islandicus</name>
    <name type="common">Penicillium islandicum</name>
    <dbReference type="NCBI Taxonomy" id="28573"/>
    <lineage>
        <taxon>Eukaryota</taxon>
        <taxon>Fungi</taxon>
        <taxon>Dikarya</taxon>
        <taxon>Ascomycota</taxon>
        <taxon>Pezizomycotina</taxon>
        <taxon>Eurotiomycetes</taxon>
        <taxon>Eurotiomycetidae</taxon>
        <taxon>Eurotiales</taxon>
        <taxon>Trichocomaceae</taxon>
        <taxon>Talaromyces</taxon>
        <taxon>Talaromyces sect. Islandici</taxon>
    </lineage>
</organism>
<dbReference type="OrthoDB" id="655030at2759"/>
<accession>A0A0U1M841</accession>
<evidence type="ECO:0000259" key="5">
    <source>
        <dbReference type="Pfam" id="PF01494"/>
    </source>
</evidence>
<dbReference type="InterPro" id="IPR036188">
    <property type="entry name" value="FAD/NAD-bd_sf"/>
</dbReference>
<dbReference type="GO" id="GO:0071949">
    <property type="term" value="F:FAD binding"/>
    <property type="evidence" value="ECO:0007669"/>
    <property type="project" value="InterPro"/>
</dbReference>
<dbReference type="STRING" id="28573.A0A0U1M841"/>
<evidence type="ECO:0000313" key="6">
    <source>
        <dbReference type="EMBL" id="CRG91783.1"/>
    </source>
</evidence>
<dbReference type="AlphaFoldDB" id="A0A0U1M841"/>
<dbReference type="PANTHER" id="PTHR46972:SF1">
    <property type="entry name" value="FAD DEPENDENT OXIDOREDUCTASE DOMAIN-CONTAINING PROTEIN"/>
    <property type="match status" value="1"/>
</dbReference>
<reference evidence="6 7" key="1">
    <citation type="submission" date="2015-04" db="EMBL/GenBank/DDBJ databases">
        <authorList>
            <person name="Syromyatnikov M.Y."/>
            <person name="Popov V.N."/>
        </authorList>
    </citation>
    <scope>NUCLEOTIDE SEQUENCE [LARGE SCALE GENOMIC DNA]</scope>
    <source>
        <strain evidence="6">WF-38-12</strain>
    </source>
</reference>
<keyword evidence="1" id="KW-0285">Flavoprotein</keyword>
<keyword evidence="4" id="KW-0503">Monooxygenase</keyword>
<dbReference type="EMBL" id="CVMT01000010">
    <property type="protein sequence ID" value="CRG91783.1"/>
    <property type="molecule type" value="Genomic_DNA"/>
</dbReference>
<dbReference type="InterPro" id="IPR002938">
    <property type="entry name" value="FAD-bd"/>
</dbReference>
<dbReference type="Proteomes" id="UP000054383">
    <property type="component" value="Unassembled WGS sequence"/>
</dbReference>
<evidence type="ECO:0000256" key="2">
    <source>
        <dbReference type="ARBA" id="ARBA00022827"/>
    </source>
</evidence>
<dbReference type="Gene3D" id="3.50.50.60">
    <property type="entry name" value="FAD/NAD(P)-binding domain"/>
    <property type="match status" value="1"/>
</dbReference>
<gene>
    <name evidence="6" type="ORF">PISL3812_08835</name>
</gene>
<name>A0A0U1M841_TALIS</name>
<sequence length="395" mass="42823">MPSPQIRIAIVGAGPAGLTLGVLLHKHGIPFTIFELRQQPTEEVVNSPRKKGFESLLGDCTEADRVCNMHGDLVYADEGELTNRPEIARPKLIKLLLSNLPASSVRWGHKLRSVNTSALLGPETTELDFGEHGKDTFDLVVGADGAWSRVRAFLTAEKPHYVGMHTITLDIRQIASKHPVLAQWIGPGSLQCLGNRHGICSQRSMEGSARIYMFLSVADKDFATTSGLGSQTAAQAKNRLLSDDSLFGLWGSNIKELVAAACEDESIHNPGQTIDIKPLYTLPARYTWEHHSCATLIGDAAHLMNPPAGQGVNLAMKDSLLLAQAIVKARTIIDQNPTLFRATLDALVTDFERNMAVAAKEVADMTMMINEIQFGSDDAATAMANVFKSCGESAR</sequence>
<evidence type="ECO:0000313" key="7">
    <source>
        <dbReference type="Proteomes" id="UP000054383"/>
    </source>
</evidence>
<keyword evidence="3" id="KW-0560">Oxidoreductase</keyword>